<comment type="similarity">
    <text evidence="5">Belongs to the iron/ascorbate-dependent oxidoreductase family.</text>
</comment>
<keyword evidence="4 5" id="KW-0408">Iron</keyword>
<dbReference type="InterPro" id="IPR027443">
    <property type="entry name" value="IPNS-like_sf"/>
</dbReference>
<comment type="cofactor">
    <cofactor evidence="1">
        <name>L-ascorbate</name>
        <dbReference type="ChEBI" id="CHEBI:38290"/>
    </cofactor>
</comment>
<accession>A0ABD0UKT7</accession>
<sequence>MSAAAAAAAADADAVDPSYPPLLSGAAMPPPPPPGPEPLHVPLIDLENLEPKRLGDVCRSLGLFRLVNHGLPRELSDRVQAETRRILEMPFERKRAEMSEPEGGGPVVYFWGTPAVRLSLRSVNWVEGLHVSLAGIRSGDRLDCSASLRSLMEEYGKHMVRIVQTLFESMALDLKLDPNLLDSCMDPSNGIFRMYRYPCLPKAQSCLGMGAHTDSSVLTVVDQDDVGGLEILHDDSWFHVMPVANTLIVNIGDMLQAISNDEYKSVEHRVLANGTKERMSFCFFVFPKEDFKIRSSSYREFTYSEFKAQVQEDIKETGDKVGLKKFRL</sequence>
<dbReference type="InterPro" id="IPR026992">
    <property type="entry name" value="DIOX_N"/>
</dbReference>
<name>A0ABD0UKT7_DENTH</name>
<dbReference type="PANTHER" id="PTHR47990">
    <property type="entry name" value="2-OXOGLUTARATE (2OG) AND FE(II)-DEPENDENT OXYGENASE SUPERFAMILY PROTEIN-RELATED"/>
    <property type="match status" value="1"/>
</dbReference>
<keyword evidence="2 5" id="KW-0479">Metal-binding</keyword>
<feature type="domain" description="Fe2OG dioxygenase" evidence="7">
    <location>
        <begin position="187"/>
        <end position="287"/>
    </location>
</feature>
<dbReference type="AlphaFoldDB" id="A0ABD0UKT7"/>
<reference evidence="8 9" key="1">
    <citation type="journal article" date="2024" name="Plant Biotechnol. J.">
        <title>Dendrobium thyrsiflorum genome and its molecular insights into genes involved in important horticultural traits.</title>
        <authorList>
            <person name="Chen B."/>
            <person name="Wang J.Y."/>
            <person name="Zheng P.J."/>
            <person name="Li K.L."/>
            <person name="Liang Y.M."/>
            <person name="Chen X.F."/>
            <person name="Zhang C."/>
            <person name="Zhao X."/>
            <person name="He X."/>
            <person name="Zhang G.Q."/>
            <person name="Liu Z.J."/>
            <person name="Xu Q."/>
        </authorList>
    </citation>
    <scope>NUCLEOTIDE SEQUENCE [LARGE SCALE GENOMIC DNA]</scope>
    <source>
        <strain evidence="8">GZMU011</strain>
    </source>
</reference>
<dbReference type="PROSITE" id="PS51471">
    <property type="entry name" value="FE2OG_OXY"/>
    <property type="match status" value="1"/>
</dbReference>
<dbReference type="Proteomes" id="UP001552299">
    <property type="component" value="Unassembled WGS sequence"/>
</dbReference>
<dbReference type="InterPro" id="IPR005123">
    <property type="entry name" value="Oxoglu/Fe-dep_dioxygenase_dom"/>
</dbReference>
<dbReference type="InterPro" id="IPR044861">
    <property type="entry name" value="IPNS-like_FE2OG_OXY"/>
</dbReference>
<evidence type="ECO:0000256" key="3">
    <source>
        <dbReference type="ARBA" id="ARBA00023002"/>
    </source>
</evidence>
<gene>
    <name evidence="8" type="ORF">M5K25_018954</name>
</gene>
<dbReference type="Pfam" id="PF14226">
    <property type="entry name" value="DIOX_N"/>
    <property type="match status" value="1"/>
</dbReference>
<keyword evidence="3 5" id="KW-0560">Oxidoreductase</keyword>
<evidence type="ECO:0000256" key="5">
    <source>
        <dbReference type="RuleBase" id="RU003682"/>
    </source>
</evidence>
<comment type="caution">
    <text evidence="8">The sequence shown here is derived from an EMBL/GenBank/DDBJ whole genome shotgun (WGS) entry which is preliminary data.</text>
</comment>
<evidence type="ECO:0000256" key="6">
    <source>
        <dbReference type="SAM" id="MobiDB-lite"/>
    </source>
</evidence>
<evidence type="ECO:0000313" key="9">
    <source>
        <dbReference type="Proteomes" id="UP001552299"/>
    </source>
</evidence>
<evidence type="ECO:0000313" key="8">
    <source>
        <dbReference type="EMBL" id="KAL0910858.1"/>
    </source>
</evidence>
<evidence type="ECO:0000256" key="1">
    <source>
        <dbReference type="ARBA" id="ARBA00001961"/>
    </source>
</evidence>
<dbReference type="GO" id="GO:0046872">
    <property type="term" value="F:metal ion binding"/>
    <property type="evidence" value="ECO:0007669"/>
    <property type="project" value="UniProtKB-KW"/>
</dbReference>
<protein>
    <recommendedName>
        <fullName evidence="7">Fe2OG dioxygenase domain-containing protein</fullName>
    </recommendedName>
</protein>
<evidence type="ECO:0000259" key="7">
    <source>
        <dbReference type="PROSITE" id="PS51471"/>
    </source>
</evidence>
<dbReference type="GO" id="GO:0016491">
    <property type="term" value="F:oxidoreductase activity"/>
    <property type="evidence" value="ECO:0007669"/>
    <property type="project" value="UniProtKB-KW"/>
</dbReference>
<proteinExistence type="inferred from homology"/>
<dbReference type="EMBL" id="JANQDX010000015">
    <property type="protein sequence ID" value="KAL0910858.1"/>
    <property type="molecule type" value="Genomic_DNA"/>
</dbReference>
<evidence type="ECO:0000256" key="4">
    <source>
        <dbReference type="ARBA" id="ARBA00023004"/>
    </source>
</evidence>
<organism evidence="8 9">
    <name type="scientific">Dendrobium thyrsiflorum</name>
    <name type="common">Pinecone-like raceme dendrobium</name>
    <name type="synonym">Orchid</name>
    <dbReference type="NCBI Taxonomy" id="117978"/>
    <lineage>
        <taxon>Eukaryota</taxon>
        <taxon>Viridiplantae</taxon>
        <taxon>Streptophyta</taxon>
        <taxon>Embryophyta</taxon>
        <taxon>Tracheophyta</taxon>
        <taxon>Spermatophyta</taxon>
        <taxon>Magnoliopsida</taxon>
        <taxon>Liliopsida</taxon>
        <taxon>Asparagales</taxon>
        <taxon>Orchidaceae</taxon>
        <taxon>Epidendroideae</taxon>
        <taxon>Malaxideae</taxon>
        <taxon>Dendrobiinae</taxon>
        <taxon>Dendrobium</taxon>
    </lineage>
</organism>
<keyword evidence="9" id="KW-1185">Reference proteome</keyword>
<evidence type="ECO:0000256" key="2">
    <source>
        <dbReference type="ARBA" id="ARBA00022723"/>
    </source>
</evidence>
<feature type="region of interest" description="Disordered" evidence="6">
    <location>
        <begin position="21"/>
        <end position="41"/>
    </location>
</feature>
<dbReference type="Gene3D" id="2.60.120.330">
    <property type="entry name" value="B-lactam Antibiotic, Isopenicillin N Synthase, Chain"/>
    <property type="match status" value="1"/>
</dbReference>
<dbReference type="SUPFAM" id="SSF51197">
    <property type="entry name" value="Clavaminate synthase-like"/>
    <property type="match status" value="1"/>
</dbReference>
<dbReference type="InterPro" id="IPR050231">
    <property type="entry name" value="Iron_ascorbate_oxido_reductase"/>
</dbReference>
<feature type="compositionally biased region" description="Pro residues" evidence="6">
    <location>
        <begin position="28"/>
        <end position="39"/>
    </location>
</feature>
<dbReference type="Pfam" id="PF03171">
    <property type="entry name" value="2OG-FeII_Oxy"/>
    <property type="match status" value="1"/>
</dbReference>